<reference evidence="2" key="1">
    <citation type="journal article" date="2024" name="IScience">
        <title>Strigolactones Initiate the Formation of Haustorium-like Structures in Castilleja.</title>
        <authorList>
            <person name="Buerger M."/>
            <person name="Peterson D."/>
            <person name="Chory J."/>
        </authorList>
    </citation>
    <scope>NUCLEOTIDE SEQUENCE [LARGE SCALE GENOMIC DNA]</scope>
</reference>
<dbReference type="Proteomes" id="UP001632038">
    <property type="component" value="Unassembled WGS sequence"/>
</dbReference>
<gene>
    <name evidence="1" type="ORF">CASFOL_039275</name>
</gene>
<organism evidence="1 2">
    <name type="scientific">Castilleja foliolosa</name>
    <dbReference type="NCBI Taxonomy" id="1961234"/>
    <lineage>
        <taxon>Eukaryota</taxon>
        <taxon>Viridiplantae</taxon>
        <taxon>Streptophyta</taxon>
        <taxon>Embryophyta</taxon>
        <taxon>Tracheophyta</taxon>
        <taxon>Spermatophyta</taxon>
        <taxon>Magnoliopsida</taxon>
        <taxon>eudicotyledons</taxon>
        <taxon>Gunneridae</taxon>
        <taxon>Pentapetalae</taxon>
        <taxon>asterids</taxon>
        <taxon>lamiids</taxon>
        <taxon>Lamiales</taxon>
        <taxon>Orobanchaceae</taxon>
        <taxon>Pedicularideae</taxon>
        <taxon>Castillejinae</taxon>
        <taxon>Castilleja</taxon>
    </lineage>
</organism>
<keyword evidence="2" id="KW-1185">Reference proteome</keyword>
<evidence type="ECO:0000313" key="2">
    <source>
        <dbReference type="Proteomes" id="UP001632038"/>
    </source>
</evidence>
<protein>
    <submittedName>
        <fullName evidence="1">Uncharacterized protein</fullName>
    </submittedName>
</protein>
<dbReference type="AlphaFoldDB" id="A0ABD3BHI7"/>
<evidence type="ECO:0000313" key="1">
    <source>
        <dbReference type="EMBL" id="KAL3616881.1"/>
    </source>
</evidence>
<sequence length="82" mass="9084">MAAISPETVLAASTVVGTTRSSSQRKAKLSYINGLSSFGGLKATNRVANVDLRRRCVYATRRGNAPVWRKLENHIRLPPWMK</sequence>
<comment type="caution">
    <text evidence="1">The sequence shown here is derived from an EMBL/GenBank/DDBJ whole genome shotgun (WGS) entry which is preliminary data.</text>
</comment>
<name>A0ABD3BHI7_9LAMI</name>
<accession>A0ABD3BHI7</accession>
<dbReference type="EMBL" id="JAVIJP010000087">
    <property type="protein sequence ID" value="KAL3616881.1"/>
    <property type="molecule type" value="Genomic_DNA"/>
</dbReference>
<proteinExistence type="predicted"/>